<organism evidence="4 5">
    <name type="scientific">Ohessyouella blattaphilus</name>
    <dbReference type="NCBI Taxonomy" id="2949333"/>
    <lineage>
        <taxon>Bacteria</taxon>
        <taxon>Bacillati</taxon>
        <taxon>Bacillota</taxon>
        <taxon>Clostridia</taxon>
        <taxon>Lachnospirales</taxon>
        <taxon>Lachnospiraceae</taxon>
        <taxon>Ohessyouella</taxon>
    </lineage>
</organism>
<proteinExistence type="predicted"/>
<dbReference type="InterPro" id="IPR006674">
    <property type="entry name" value="HD_domain"/>
</dbReference>
<dbReference type="Gene3D" id="1.10.3210.10">
    <property type="entry name" value="Hypothetical protein af1432"/>
    <property type="match status" value="1"/>
</dbReference>
<dbReference type="InterPro" id="IPR039356">
    <property type="entry name" value="YfbR/HDDC2"/>
</dbReference>
<name>A0ABT1EHL9_9FIRM</name>
<keyword evidence="2" id="KW-0378">Hydrolase</keyword>
<protein>
    <submittedName>
        <fullName evidence="4">HD domain-containing protein</fullName>
    </submittedName>
</protein>
<keyword evidence="5" id="KW-1185">Reference proteome</keyword>
<dbReference type="EMBL" id="JAMZFV010000010">
    <property type="protein sequence ID" value="MCP1110186.1"/>
    <property type="molecule type" value="Genomic_DNA"/>
</dbReference>
<keyword evidence="1" id="KW-0479">Metal-binding</keyword>
<dbReference type="Proteomes" id="UP001523565">
    <property type="component" value="Unassembled WGS sequence"/>
</dbReference>
<evidence type="ECO:0000259" key="3">
    <source>
        <dbReference type="Pfam" id="PF13023"/>
    </source>
</evidence>
<gene>
    <name evidence="4" type="ORF">NK118_07980</name>
</gene>
<dbReference type="PANTHER" id="PTHR11845:SF13">
    <property type="entry name" value="5'-DEOXYNUCLEOTIDASE HDDC2"/>
    <property type="match status" value="1"/>
</dbReference>
<dbReference type="RefSeq" id="WP_262069067.1">
    <property type="nucleotide sequence ID" value="NZ_JAMXOC010000010.1"/>
</dbReference>
<feature type="domain" description="HD" evidence="3">
    <location>
        <begin position="14"/>
        <end position="176"/>
    </location>
</feature>
<comment type="caution">
    <text evidence="4">The sequence shown here is derived from an EMBL/GenBank/DDBJ whole genome shotgun (WGS) entry which is preliminary data.</text>
</comment>
<evidence type="ECO:0000313" key="5">
    <source>
        <dbReference type="Proteomes" id="UP001523565"/>
    </source>
</evidence>
<evidence type="ECO:0000256" key="2">
    <source>
        <dbReference type="ARBA" id="ARBA00022801"/>
    </source>
</evidence>
<accession>A0ABT1EHL9</accession>
<reference evidence="4 5" key="1">
    <citation type="journal article" date="2022" name="Genome Biol. Evol.">
        <title>Host diet, physiology and behaviors set the stage for Lachnospiraceae cladogenesis.</title>
        <authorList>
            <person name="Vera-Ponce De Leon A."/>
            <person name="Schneider M."/>
            <person name="Jahnes B.C."/>
            <person name="Sadowski V."/>
            <person name="Camuy-Velez L.A."/>
            <person name="Duan J."/>
            <person name="Sabree Z.L."/>
        </authorList>
    </citation>
    <scope>NUCLEOTIDE SEQUENCE [LARGE SCALE GENOMIC DNA]</scope>
    <source>
        <strain evidence="4 5">PAL227</strain>
    </source>
</reference>
<evidence type="ECO:0000256" key="1">
    <source>
        <dbReference type="ARBA" id="ARBA00022723"/>
    </source>
</evidence>
<dbReference type="Pfam" id="PF13023">
    <property type="entry name" value="HD_3"/>
    <property type="match status" value="1"/>
</dbReference>
<dbReference type="SUPFAM" id="SSF109604">
    <property type="entry name" value="HD-domain/PDEase-like"/>
    <property type="match status" value="1"/>
</dbReference>
<evidence type="ECO:0000313" key="4">
    <source>
        <dbReference type="EMBL" id="MCP1110186.1"/>
    </source>
</evidence>
<sequence length="195" mass="22355">MDKLKQQMDFLLEIDKEKKIGRQTYIADGSRKENDAEHAWHMAMFALILQEYAGEAVDIGRVLSMILIHDVVEIDAGDTYAYDEDAKKTQKEREEKAAERIFGMLPELQRDHFLSLWHEFEEGTSADAKYAVALDRLQPMMLNAAAGGKSWKEHGVTLSQILVRNHETAKNTEALWEYSFNEFVKPHVEKGNIKG</sequence>
<dbReference type="PANTHER" id="PTHR11845">
    <property type="entry name" value="5'-DEOXYNUCLEOTIDASE HDDC2"/>
    <property type="match status" value="1"/>
</dbReference>